<dbReference type="GO" id="GO:0002161">
    <property type="term" value="F:aminoacyl-tRNA deacylase activity"/>
    <property type="evidence" value="ECO:0007669"/>
    <property type="project" value="InterPro"/>
</dbReference>
<evidence type="ECO:0000313" key="11">
    <source>
        <dbReference type="EMBL" id="PIS22204.1"/>
    </source>
</evidence>
<name>A0A2H0XB90_UNCKA</name>
<protein>
    <recommendedName>
        <fullName evidence="1">valine--tRNA ligase</fullName>
        <ecNumber evidence="1">6.1.1.9</ecNumber>
    </recommendedName>
    <alternativeName>
        <fullName evidence="7">Valyl-tRNA synthetase</fullName>
    </alternativeName>
</protein>
<evidence type="ECO:0000256" key="1">
    <source>
        <dbReference type="ARBA" id="ARBA00013169"/>
    </source>
</evidence>
<dbReference type="GO" id="GO:0004832">
    <property type="term" value="F:valine-tRNA ligase activity"/>
    <property type="evidence" value="ECO:0007669"/>
    <property type="project" value="UniProtKB-EC"/>
</dbReference>
<proteinExistence type="predicted"/>
<evidence type="ECO:0000256" key="7">
    <source>
        <dbReference type="ARBA" id="ARBA00029936"/>
    </source>
</evidence>
<dbReference type="PRINTS" id="PR00986">
    <property type="entry name" value="TRNASYNTHVAL"/>
</dbReference>
<feature type="domain" description="Aminoacyl-tRNA synthetase class Ia" evidence="9">
    <location>
        <begin position="71"/>
        <end position="363"/>
    </location>
</feature>
<dbReference type="AlphaFoldDB" id="A0A2H0XB90"/>
<dbReference type="Proteomes" id="UP000231252">
    <property type="component" value="Unassembled WGS sequence"/>
</dbReference>
<dbReference type="InterPro" id="IPR002303">
    <property type="entry name" value="Valyl-tRNA_ligase"/>
</dbReference>
<dbReference type="InterPro" id="IPR014729">
    <property type="entry name" value="Rossmann-like_a/b/a_fold"/>
</dbReference>
<sequence>KRYKALIGKSAVIPLINKSISIIGDDEIKIDFGTGALKVTPAHDPTDYEIGLRNALPIIESIDRNGRMVVLAEVPEKYHGMKINEARKAVVADLGAKLIKTEPLVHTISVCYRCGTTIEPMLTPQWYIKTKTLAKPAIDAVKLGKIKIVPKKRFEKMFFDWMENILDWNISRQIVWGPRIPVWYCLECNPEITLNFIDKDGKKVVGSYEQVKSGHKFEEIKSGLQSLSAPVDSVYSLQNPSRCLKCTSENILQETDTFDTWFLSSQWPLNALGYPDSEDFKYFYPTSVMDTLWDILFFWVARMMMMGIYRAGEIPFKVVHLHARVVDKFGQKMSKSKGNTINPLEMVEKYGADALRMSLVYGVAPAADIVMSDDKVRSMRNFANKIWNMARFFLLELDKFKESTGKELDFYSQDQYVILPESDKKIIDNLNTLIKSVDENLAKYRFADAAEGIYHFMWDELASKYLEELKSREDKDIALSVFRYIFLTCLKLLHPFMPFITEEIWGHLPKKTDGPLIISTWPKL</sequence>
<dbReference type="InterPro" id="IPR033705">
    <property type="entry name" value="Anticodon_Ia_Val"/>
</dbReference>
<evidence type="ECO:0000256" key="6">
    <source>
        <dbReference type="ARBA" id="ARBA00023146"/>
    </source>
</evidence>
<dbReference type="SUPFAM" id="SSF47323">
    <property type="entry name" value="Anticodon-binding domain of a subclass of class I aminoacyl-tRNA synthetases"/>
    <property type="match status" value="1"/>
</dbReference>
<dbReference type="GO" id="GO:0005829">
    <property type="term" value="C:cytosol"/>
    <property type="evidence" value="ECO:0007669"/>
    <property type="project" value="TreeGrafter"/>
</dbReference>
<evidence type="ECO:0000259" key="10">
    <source>
        <dbReference type="Pfam" id="PF08264"/>
    </source>
</evidence>
<evidence type="ECO:0000256" key="5">
    <source>
        <dbReference type="ARBA" id="ARBA00022917"/>
    </source>
</evidence>
<dbReference type="EMBL" id="PEYU01000071">
    <property type="protein sequence ID" value="PIS22204.1"/>
    <property type="molecule type" value="Genomic_DNA"/>
</dbReference>
<dbReference type="InterPro" id="IPR009080">
    <property type="entry name" value="tRNAsynth_Ia_anticodon-bd"/>
</dbReference>
<feature type="non-terminal residue" evidence="11">
    <location>
        <position position="1"/>
    </location>
</feature>
<dbReference type="GO" id="GO:0005524">
    <property type="term" value="F:ATP binding"/>
    <property type="evidence" value="ECO:0007669"/>
    <property type="project" value="UniProtKB-KW"/>
</dbReference>
<dbReference type="EC" id="6.1.1.9" evidence="1"/>
<dbReference type="PANTHER" id="PTHR11946">
    <property type="entry name" value="VALYL-TRNA SYNTHETASES"/>
    <property type="match status" value="1"/>
</dbReference>
<dbReference type="SUPFAM" id="SSF50677">
    <property type="entry name" value="ValRS/IleRS/LeuRS editing domain"/>
    <property type="match status" value="1"/>
</dbReference>
<evidence type="ECO:0000256" key="4">
    <source>
        <dbReference type="ARBA" id="ARBA00022840"/>
    </source>
</evidence>
<reference evidence="12" key="1">
    <citation type="submission" date="2017-09" db="EMBL/GenBank/DDBJ databases">
        <title>Depth-based differentiation of microbial function through sediment-hosted aquifers and enrichment of novel symbionts in the deep terrestrial subsurface.</title>
        <authorList>
            <person name="Probst A.J."/>
            <person name="Ladd B."/>
            <person name="Jarett J.K."/>
            <person name="Geller-Mcgrath D.E."/>
            <person name="Sieber C.M.K."/>
            <person name="Emerson J.B."/>
            <person name="Anantharaman K."/>
            <person name="Thomas B.C."/>
            <person name="Malmstrom R."/>
            <person name="Stieglmeier M."/>
            <person name="Klingl A."/>
            <person name="Woyke T."/>
            <person name="Ryan C.M."/>
            <person name="Banfield J.F."/>
        </authorList>
    </citation>
    <scope>NUCLEOTIDE SEQUENCE [LARGE SCALE GENOMIC DNA]</scope>
</reference>
<dbReference type="InterPro" id="IPR002300">
    <property type="entry name" value="aa-tRNA-synth_Ia"/>
</dbReference>
<keyword evidence="5" id="KW-0648">Protein biosynthesis</keyword>
<dbReference type="Gene3D" id="1.10.730.10">
    <property type="entry name" value="Isoleucyl-tRNA Synthetase, Domain 1"/>
    <property type="match status" value="1"/>
</dbReference>
<dbReference type="PANTHER" id="PTHR11946:SF93">
    <property type="entry name" value="VALINE--TRNA LIGASE, CHLOROPLASTIC_MITOCHONDRIAL 2"/>
    <property type="match status" value="1"/>
</dbReference>
<gene>
    <name evidence="11" type="ORF">COT50_03195</name>
</gene>
<dbReference type="CDD" id="cd07962">
    <property type="entry name" value="Anticodon_Ia_Val"/>
    <property type="match status" value="1"/>
</dbReference>
<dbReference type="InterPro" id="IPR013155">
    <property type="entry name" value="M/V/L/I-tRNA-synth_anticd-bd"/>
</dbReference>
<dbReference type="Pfam" id="PF08264">
    <property type="entry name" value="Anticodon_1"/>
    <property type="match status" value="1"/>
</dbReference>
<keyword evidence="2 11" id="KW-0436">Ligase</keyword>
<evidence type="ECO:0000256" key="8">
    <source>
        <dbReference type="ARBA" id="ARBA00047552"/>
    </source>
</evidence>
<dbReference type="Gene3D" id="3.40.50.620">
    <property type="entry name" value="HUPs"/>
    <property type="match status" value="1"/>
</dbReference>
<evidence type="ECO:0000256" key="2">
    <source>
        <dbReference type="ARBA" id="ARBA00022598"/>
    </source>
</evidence>
<organism evidence="11 12">
    <name type="scientific">candidate division WWE3 bacterium CG08_land_8_20_14_0_20_41_10</name>
    <dbReference type="NCBI Taxonomy" id="1975085"/>
    <lineage>
        <taxon>Bacteria</taxon>
        <taxon>Katanobacteria</taxon>
    </lineage>
</organism>
<dbReference type="GO" id="GO:0006438">
    <property type="term" value="P:valyl-tRNA aminoacylation"/>
    <property type="evidence" value="ECO:0007669"/>
    <property type="project" value="InterPro"/>
</dbReference>
<dbReference type="InterPro" id="IPR009008">
    <property type="entry name" value="Val/Leu/Ile-tRNA-synth_edit"/>
</dbReference>
<comment type="caution">
    <text evidence="11">The sequence shown here is derived from an EMBL/GenBank/DDBJ whole genome shotgun (WGS) entry which is preliminary data.</text>
</comment>
<keyword evidence="3" id="KW-0547">Nucleotide-binding</keyword>
<evidence type="ECO:0000313" key="12">
    <source>
        <dbReference type="Proteomes" id="UP000231252"/>
    </source>
</evidence>
<feature type="domain" description="Methionyl/Valyl/Leucyl/Isoleucyl-tRNA synthetase anticodon-binding" evidence="10">
    <location>
        <begin position="423"/>
        <end position="522"/>
    </location>
</feature>
<evidence type="ECO:0000256" key="3">
    <source>
        <dbReference type="ARBA" id="ARBA00022741"/>
    </source>
</evidence>
<comment type="catalytic activity">
    <reaction evidence="8">
        <text>tRNA(Val) + L-valine + ATP = L-valyl-tRNA(Val) + AMP + diphosphate</text>
        <dbReference type="Rhea" id="RHEA:10704"/>
        <dbReference type="Rhea" id="RHEA-COMP:9672"/>
        <dbReference type="Rhea" id="RHEA-COMP:9708"/>
        <dbReference type="ChEBI" id="CHEBI:30616"/>
        <dbReference type="ChEBI" id="CHEBI:33019"/>
        <dbReference type="ChEBI" id="CHEBI:57762"/>
        <dbReference type="ChEBI" id="CHEBI:78442"/>
        <dbReference type="ChEBI" id="CHEBI:78537"/>
        <dbReference type="ChEBI" id="CHEBI:456215"/>
        <dbReference type="EC" id="6.1.1.9"/>
    </reaction>
</comment>
<keyword evidence="6" id="KW-0030">Aminoacyl-tRNA synthetase</keyword>
<dbReference type="SUPFAM" id="SSF52374">
    <property type="entry name" value="Nucleotidylyl transferase"/>
    <property type="match status" value="1"/>
</dbReference>
<keyword evidence="4" id="KW-0067">ATP-binding</keyword>
<evidence type="ECO:0000259" key="9">
    <source>
        <dbReference type="Pfam" id="PF00133"/>
    </source>
</evidence>
<accession>A0A2H0XB90</accession>
<dbReference type="Pfam" id="PF00133">
    <property type="entry name" value="tRNA-synt_1"/>
    <property type="match status" value="1"/>
</dbReference>